<dbReference type="Pfam" id="PF11695">
    <property type="entry name" value="DUF3291"/>
    <property type="match status" value="1"/>
</dbReference>
<name>A0A1Y0I1A3_9GAMM</name>
<dbReference type="AlphaFoldDB" id="A0A1Y0I1A3"/>
<dbReference type="KEGG" id="ome:OLMES_0129"/>
<reference evidence="2 3" key="1">
    <citation type="submission" date="2017-05" db="EMBL/GenBank/DDBJ databases">
        <title>Genomic insights into alkan degradation activity of Oleiphilus messinensis.</title>
        <authorList>
            <person name="Kozyavkin S.A."/>
            <person name="Slesarev A.I."/>
            <person name="Golyshin P.N."/>
            <person name="Korzhenkov A."/>
            <person name="Golyshina O.N."/>
            <person name="Toshchakov S.V."/>
        </authorList>
    </citation>
    <scope>NUCLEOTIDE SEQUENCE [LARGE SCALE GENOMIC DNA]</scope>
    <source>
        <strain evidence="2 3">ME102</strain>
    </source>
</reference>
<dbReference type="OrthoDB" id="2376237at2"/>
<dbReference type="InterPro" id="IPR011008">
    <property type="entry name" value="Dimeric_a/b-barrel"/>
</dbReference>
<keyword evidence="3" id="KW-1185">Reference proteome</keyword>
<dbReference type="EMBL" id="CP021425">
    <property type="protein sequence ID" value="ARU54237.1"/>
    <property type="molecule type" value="Genomic_DNA"/>
</dbReference>
<gene>
    <name evidence="2" type="ORF">OLMES_0129</name>
</gene>
<organism evidence="2 3">
    <name type="scientific">Oleiphilus messinensis</name>
    <dbReference type="NCBI Taxonomy" id="141451"/>
    <lineage>
        <taxon>Bacteria</taxon>
        <taxon>Pseudomonadati</taxon>
        <taxon>Pseudomonadota</taxon>
        <taxon>Gammaproteobacteria</taxon>
        <taxon>Oceanospirillales</taxon>
        <taxon>Oleiphilaceae</taxon>
        <taxon>Oleiphilus</taxon>
    </lineage>
</organism>
<protein>
    <recommendedName>
        <fullName evidence="1">DUF3291 domain-containing protein</fullName>
    </recommendedName>
</protein>
<feature type="domain" description="DUF3291" evidence="1">
    <location>
        <begin position="3"/>
        <end position="140"/>
    </location>
</feature>
<evidence type="ECO:0000313" key="2">
    <source>
        <dbReference type="EMBL" id="ARU54237.1"/>
    </source>
</evidence>
<dbReference type="RefSeq" id="WP_087459462.1">
    <property type="nucleotide sequence ID" value="NZ_CP021425.1"/>
</dbReference>
<evidence type="ECO:0000313" key="3">
    <source>
        <dbReference type="Proteomes" id="UP000196027"/>
    </source>
</evidence>
<dbReference type="SUPFAM" id="SSF54909">
    <property type="entry name" value="Dimeric alpha+beta barrel"/>
    <property type="match status" value="1"/>
</dbReference>
<dbReference type="Proteomes" id="UP000196027">
    <property type="component" value="Chromosome"/>
</dbReference>
<evidence type="ECO:0000259" key="1">
    <source>
        <dbReference type="Pfam" id="PF11695"/>
    </source>
</evidence>
<proteinExistence type="predicted"/>
<sequence>MHLAQFNIAKCKAPLDDPLMKPFVDNLERINRLAEQSDGFIWRLQDESGAATDFSIYTDPNIIVNLSVWDSVDALKQFVYTTEHLQFLQQKSQWFEKLPLANLVLWWIPENYEPPLQEAKDRLTQLQHQGDRADAFSFRHVFERPGS</sequence>
<accession>A0A1Y0I1A3</accession>
<dbReference type="InterPro" id="IPR021708">
    <property type="entry name" value="DUF3291"/>
</dbReference>